<dbReference type="EMBL" id="KL367645">
    <property type="protein sequence ID" value="KFD60827.1"/>
    <property type="molecule type" value="Genomic_DNA"/>
</dbReference>
<accession>A0A085MUD1</accession>
<dbReference type="AlphaFoldDB" id="A0A085MUD1"/>
<name>A0A085MUD1_9BILA</name>
<sequence>MGYPGMTTEEVSLLNYLPGEGKQRVLVLETGYSALVSPPDIYIVYLWATEPSVESEHAIRSFVAKFFVMCDKESKPPPYVAGRSNGRRPDVRRSKDRVQAQHDGVLTMGVFGVVIELQARHPVCRLIDAKWRGKELEGRE</sequence>
<evidence type="ECO:0000256" key="1">
    <source>
        <dbReference type="SAM" id="MobiDB-lite"/>
    </source>
</evidence>
<reference evidence="2" key="1">
    <citation type="journal article" date="2014" name="Nat. Genet.">
        <title>Genome and transcriptome of the porcine whipworm Trichuris suis.</title>
        <authorList>
            <person name="Jex A.R."/>
            <person name="Nejsum P."/>
            <person name="Schwarz E.M."/>
            <person name="Hu L."/>
            <person name="Young N.D."/>
            <person name="Hall R.S."/>
            <person name="Korhonen P.K."/>
            <person name="Liao S."/>
            <person name="Thamsborg S."/>
            <person name="Xia J."/>
            <person name="Xu P."/>
            <person name="Wang S."/>
            <person name="Scheerlinck J.P."/>
            <person name="Hofmann A."/>
            <person name="Sternberg P.W."/>
            <person name="Wang J."/>
            <person name="Gasser R.B."/>
        </authorList>
    </citation>
    <scope>NUCLEOTIDE SEQUENCE [LARGE SCALE GENOMIC DNA]</scope>
    <source>
        <strain evidence="2">DCEP-RM93F</strain>
    </source>
</reference>
<proteinExistence type="predicted"/>
<dbReference type="Gene3D" id="3.30.519.10">
    <property type="entry name" value="Guanine Nucleotide Dissociation Inhibitor, domain 2"/>
    <property type="match status" value="1"/>
</dbReference>
<feature type="region of interest" description="Disordered" evidence="1">
    <location>
        <begin position="75"/>
        <end position="98"/>
    </location>
</feature>
<evidence type="ECO:0000313" key="2">
    <source>
        <dbReference type="EMBL" id="KFD60827.1"/>
    </source>
</evidence>
<organism evidence="2">
    <name type="scientific">Trichuris suis</name>
    <name type="common">pig whipworm</name>
    <dbReference type="NCBI Taxonomy" id="68888"/>
    <lineage>
        <taxon>Eukaryota</taxon>
        <taxon>Metazoa</taxon>
        <taxon>Ecdysozoa</taxon>
        <taxon>Nematoda</taxon>
        <taxon>Enoplea</taxon>
        <taxon>Dorylaimia</taxon>
        <taxon>Trichinellida</taxon>
        <taxon>Trichuridae</taxon>
        <taxon>Trichuris</taxon>
    </lineage>
</organism>
<feature type="compositionally biased region" description="Basic and acidic residues" evidence="1">
    <location>
        <begin position="87"/>
        <end position="98"/>
    </location>
</feature>
<dbReference type="Proteomes" id="UP000030758">
    <property type="component" value="Unassembled WGS sequence"/>
</dbReference>
<protein>
    <submittedName>
        <fullName evidence="2">Uncharacterized protein</fullName>
    </submittedName>
</protein>
<gene>
    <name evidence="2" type="ORF">M514_26963</name>
</gene>